<feature type="compositionally biased region" description="Gly residues" evidence="1">
    <location>
        <begin position="409"/>
        <end position="421"/>
    </location>
</feature>
<protein>
    <recommendedName>
        <fullName evidence="4">PPE domain-containing protein</fullName>
    </recommendedName>
</protein>
<dbReference type="AlphaFoldDB" id="A0A6B8TAC3"/>
<dbReference type="Proteomes" id="UP000426857">
    <property type="component" value="Chromosome"/>
</dbReference>
<evidence type="ECO:0000256" key="1">
    <source>
        <dbReference type="SAM" id="MobiDB-lite"/>
    </source>
</evidence>
<feature type="region of interest" description="Disordered" evidence="1">
    <location>
        <begin position="450"/>
        <end position="526"/>
    </location>
</feature>
<dbReference type="RefSeq" id="WP_155867378.1">
    <property type="nucleotide sequence ID" value="NZ_CP046322.1"/>
</dbReference>
<feature type="compositionally biased region" description="Polar residues" evidence="1">
    <location>
        <begin position="372"/>
        <end position="390"/>
    </location>
</feature>
<reference evidence="2 3" key="1">
    <citation type="submission" date="2019-11" db="EMBL/GenBank/DDBJ databases">
        <title>FDA dAtabase for Regulatory Grade micrObial Sequences (FDA-ARGOS): Supporting development and validation of Infectious Disease Dx tests.</title>
        <authorList>
            <person name="Kerrigan L."/>
            <person name="Long C."/>
            <person name="Tallon L."/>
            <person name="Sadzewicz L."/>
            <person name="Vavikolanu K."/>
            <person name="Mehta A."/>
            <person name="Aluvathingal J."/>
            <person name="Nadendla S."/>
            <person name="Yan Y."/>
            <person name="Sichtig H."/>
        </authorList>
    </citation>
    <scope>NUCLEOTIDE SEQUENCE [LARGE SCALE GENOMIC DNA]</scope>
    <source>
        <strain evidence="2 3">FDAARGOS_674</strain>
    </source>
</reference>
<feature type="compositionally biased region" description="Polar residues" evidence="1">
    <location>
        <begin position="489"/>
        <end position="501"/>
    </location>
</feature>
<evidence type="ECO:0000313" key="2">
    <source>
        <dbReference type="EMBL" id="QGS33777.1"/>
    </source>
</evidence>
<organism evidence="2 3">
    <name type="scientific">Corynebacterium xerosis</name>
    <dbReference type="NCBI Taxonomy" id="1725"/>
    <lineage>
        <taxon>Bacteria</taxon>
        <taxon>Bacillati</taxon>
        <taxon>Actinomycetota</taxon>
        <taxon>Actinomycetes</taxon>
        <taxon>Mycobacteriales</taxon>
        <taxon>Corynebacteriaceae</taxon>
        <taxon>Corynebacterium</taxon>
    </lineage>
</organism>
<name>A0A6B8TAC3_9CORY</name>
<dbReference type="EMBL" id="CP046322">
    <property type="protein sequence ID" value="QGS33777.1"/>
    <property type="molecule type" value="Genomic_DNA"/>
</dbReference>
<dbReference type="KEGG" id="cxe:FOB82_01235"/>
<feature type="compositionally biased region" description="Low complexity" evidence="1">
    <location>
        <begin position="334"/>
        <end position="367"/>
    </location>
</feature>
<feature type="region of interest" description="Disordered" evidence="1">
    <location>
        <begin position="334"/>
        <end position="421"/>
    </location>
</feature>
<feature type="compositionally biased region" description="Low complexity" evidence="1">
    <location>
        <begin position="391"/>
        <end position="408"/>
    </location>
</feature>
<accession>A0A6B8TAC3</accession>
<gene>
    <name evidence="2" type="ORF">FOB82_01235</name>
</gene>
<evidence type="ECO:0008006" key="4">
    <source>
        <dbReference type="Google" id="ProtNLM"/>
    </source>
</evidence>
<sequence>MTFKANLAGISDVQLALSLEANSNLISPSVSLAGYSPVPSMQMVATQHSSAIVGSSGCSVVVSAAIDAEIQWSAANLKSMVTALESHEMDTGAAFESIDPLNAPKKLQVADGIVHHAFGARPPFNPGNLIFTPAVVGPEAVETAESLLGKFTATNDAAVGDAIIYWSNYATRMTELASTLASAAGKIAADNEGAAFDAAAASLTGLAGRVGNVAASATIMVTHLSALPAVKAMAINVLGSIANQSQAIPDAAAREAFERAEITAFVGGPYLGQLQTAVPTLPNLTQPDFSVSAPDLVASGINGGHGIAGASQVGLAPAGMTSAAAAPASAASSMAPATAGPISGHHGMPPAGGTPSTAPMTPSTSGPVPTLPGTSAPLTPSGVTAPASINSGGAMPAAPTGMAPAGATSGTGGASGAGSRGASGIGNMARLGGTGGGRVGGPAAGGAGGFGNGAASRSRGGIGTGGHPVAGSGKTPSTTAVARTGPLGANSQGTASSSKTAGTAHALGAQRNGTHRGETNVGTIRGAGRDFEQDEYQRELFGDEPVTVPAVIGANVRG</sequence>
<evidence type="ECO:0000313" key="3">
    <source>
        <dbReference type="Proteomes" id="UP000426857"/>
    </source>
</evidence>
<proteinExistence type="predicted"/>